<sequence>MIHTPNLLHSLILLCTYNINFHINEEEDEESSLIRSSSGLCLGQIQEYGDESTQSELVRSEYAVVSVLQVSIAGGDGEQEDYSLDDGLNNITEFIKSLHQGRQTNEFNQGPSFPQQICLARITDEQIEEEGGNEEIEAQLIYQSYYYYVKEYAKGAKSAILNYFVDQENSRLYLYDQ</sequence>
<proteinExistence type="predicted"/>
<dbReference type="AlphaFoldDB" id="A0A5J4W861"/>
<gene>
    <name evidence="1" type="ORF">EZS28_013701</name>
</gene>
<evidence type="ECO:0000313" key="1">
    <source>
        <dbReference type="EMBL" id="KAA6390772.1"/>
    </source>
</evidence>
<reference evidence="1 2" key="1">
    <citation type="submission" date="2019-03" db="EMBL/GenBank/DDBJ databases">
        <title>Single cell metagenomics reveals metabolic interactions within the superorganism composed of flagellate Streblomastix strix and complex community of Bacteroidetes bacteria on its surface.</title>
        <authorList>
            <person name="Treitli S.C."/>
            <person name="Kolisko M."/>
            <person name="Husnik F."/>
            <person name="Keeling P."/>
            <person name="Hampl V."/>
        </authorList>
    </citation>
    <scope>NUCLEOTIDE SEQUENCE [LARGE SCALE GENOMIC DNA]</scope>
    <source>
        <strain evidence="1">ST1C</strain>
    </source>
</reference>
<dbReference type="Proteomes" id="UP000324800">
    <property type="component" value="Unassembled WGS sequence"/>
</dbReference>
<accession>A0A5J4W861</accession>
<comment type="caution">
    <text evidence="1">The sequence shown here is derived from an EMBL/GenBank/DDBJ whole genome shotgun (WGS) entry which is preliminary data.</text>
</comment>
<evidence type="ECO:0000313" key="2">
    <source>
        <dbReference type="Proteomes" id="UP000324800"/>
    </source>
</evidence>
<protein>
    <submittedName>
        <fullName evidence="1">Uncharacterized protein</fullName>
    </submittedName>
</protein>
<dbReference type="EMBL" id="SNRW01003112">
    <property type="protein sequence ID" value="KAA6390772.1"/>
    <property type="molecule type" value="Genomic_DNA"/>
</dbReference>
<name>A0A5J4W861_9EUKA</name>
<organism evidence="1 2">
    <name type="scientific">Streblomastix strix</name>
    <dbReference type="NCBI Taxonomy" id="222440"/>
    <lineage>
        <taxon>Eukaryota</taxon>
        <taxon>Metamonada</taxon>
        <taxon>Preaxostyla</taxon>
        <taxon>Oxymonadida</taxon>
        <taxon>Streblomastigidae</taxon>
        <taxon>Streblomastix</taxon>
    </lineage>
</organism>